<evidence type="ECO:0000313" key="1">
    <source>
        <dbReference type="EMBL" id="SVB05105.1"/>
    </source>
</evidence>
<accession>A0A382AUB2</accession>
<dbReference type="InterPro" id="IPR015943">
    <property type="entry name" value="WD40/YVTN_repeat-like_dom_sf"/>
</dbReference>
<reference evidence="1" key="1">
    <citation type="submission" date="2018-05" db="EMBL/GenBank/DDBJ databases">
        <authorList>
            <person name="Lanie J.A."/>
            <person name="Ng W.-L."/>
            <person name="Kazmierczak K.M."/>
            <person name="Andrzejewski T.M."/>
            <person name="Davidsen T.M."/>
            <person name="Wayne K.J."/>
            <person name="Tettelin H."/>
            <person name="Glass J.I."/>
            <person name="Rusch D."/>
            <person name="Podicherti R."/>
            <person name="Tsui H.-C.T."/>
            <person name="Winkler M.E."/>
        </authorList>
    </citation>
    <scope>NUCLEOTIDE SEQUENCE</scope>
</reference>
<gene>
    <name evidence="1" type="ORF">METZ01_LOCUS157959</name>
</gene>
<organism evidence="1">
    <name type="scientific">marine metagenome</name>
    <dbReference type="NCBI Taxonomy" id="408172"/>
    <lineage>
        <taxon>unclassified sequences</taxon>
        <taxon>metagenomes</taxon>
        <taxon>ecological metagenomes</taxon>
    </lineage>
</organism>
<dbReference type="InterPro" id="IPR011048">
    <property type="entry name" value="Haem_d1_sf"/>
</dbReference>
<dbReference type="Gene3D" id="2.130.10.10">
    <property type="entry name" value="YVTN repeat-like/Quinoprotein amine dehydrogenase"/>
    <property type="match status" value="1"/>
</dbReference>
<dbReference type="SUPFAM" id="SSF51004">
    <property type="entry name" value="C-terminal (heme d1) domain of cytochrome cd1-nitrite reductase"/>
    <property type="match status" value="1"/>
</dbReference>
<evidence type="ECO:0008006" key="2">
    <source>
        <dbReference type="Google" id="ProtNLM"/>
    </source>
</evidence>
<protein>
    <recommendedName>
        <fullName evidence="2">SMP-30/Gluconolactonase/LRE-like region domain-containing protein</fullName>
    </recommendedName>
</protein>
<dbReference type="EMBL" id="UINC01026871">
    <property type="protein sequence ID" value="SVB05105.1"/>
    <property type="molecule type" value="Genomic_DNA"/>
</dbReference>
<feature type="non-terminal residue" evidence="1">
    <location>
        <position position="94"/>
    </location>
</feature>
<proteinExistence type="predicted"/>
<dbReference type="AlphaFoldDB" id="A0A382AUB2"/>
<name>A0A382AUB2_9ZZZZ</name>
<dbReference type="Pfam" id="PF02239">
    <property type="entry name" value="Cytochrom_D1"/>
    <property type="match status" value="1"/>
</dbReference>
<sequence length="94" mass="9844">MTGLTNSLRAVLLLFVCTVTIGLNSATAQTTPSDRLLVLLRDASALAIIDPANRTILGRVETGRDPHEVTASSDGQYAFVTSMVDGISVIDLAA</sequence>